<feature type="transmembrane region" description="Helical" evidence="1">
    <location>
        <begin position="512"/>
        <end position="539"/>
    </location>
</feature>
<keyword evidence="1" id="KW-0472">Membrane</keyword>
<feature type="transmembrane region" description="Helical" evidence="1">
    <location>
        <begin position="413"/>
        <end position="435"/>
    </location>
</feature>
<dbReference type="Proteomes" id="UP000235672">
    <property type="component" value="Unassembled WGS sequence"/>
</dbReference>
<protein>
    <submittedName>
        <fullName evidence="2">Uncharacterized protein</fullName>
    </submittedName>
</protein>
<accession>A0A2J6PYD9</accession>
<gene>
    <name evidence="2" type="ORF">NA56DRAFT_725258</name>
</gene>
<evidence type="ECO:0000313" key="3">
    <source>
        <dbReference type="Proteomes" id="UP000235672"/>
    </source>
</evidence>
<evidence type="ECO:0000256" key="1">
    <source>
        <dbReference type="SAM" id="Phobius"/>
    </source>
</evidence>
<proteinExistence type="predicted"/>
<sequence length="547" mass="60528">MRNIFRALKSLFSKPSAHLPLLICLFIGLLIGVLSHTGLATAKDPFERAACFPKIIQLIQNGSLQNESSANSSTYVSTSNPFNPIVNLDICQRVCGSDTGWYTDIGPRLVQWFLPVFLLVSNMQFPRLGMERFLLIVHLLGDPIDSTWSLMFTVDRWAEFYKAESRVAKARGSPTNETDIKSLAVIDAAREEVENKRVQTKWTTRNETLIRDHASTILRQRTNEVLRTLLAVAIYIFQVISAFVPQVGGSNDPSSNPSGGKIGPAMLLSWLVSVVLLSNAVGDLGSPEDLKEKVTAVTKDLESNVGEGSGSRANIVEEGTKSKDRNGRQTVREITEEVSDSKSTLKLFGWRWEPATTPEGPTIWSGGTYCYQPSKEFRKSGWKLPISILPVLVAFFTALGVLEAGPTGYSCRSIFVCCAFFGWIISAVLTYVLCHKSVQSHLASGKYLWYIILIKDLLVAGPILGLIVATSCGYWNTCYCWGGGPNPRYRNTAEIQIQLNSTNIFNFNDDKFYPAVVGTGLGLQVIVFLIMLDFGWVGFRTMSLYLP</sequence>
<dbReference type="OrthoDB" id="3010248at2759"/>
<reference evidence="2 3" key="1">
    <citation type="submission" date="2016-05" db="EMBL/GenBank/DDBJ databases">
        <title>A degradative enzymes factory behind the ericoid mycorrhizal symbiosis.</title>
        <authorList>
            <consortium name="DOE Joint Genome Institute"/>
            <person name="Martino E."/>
            <person name="Morin E."/>
            <person name="Grelet G."/>
            <person name="Kuo A."/>
            <person name="Kohler A."/>
            <person name="Daghino S."/>
            <person name="Barry K."/>
            <person name="Choi C."/>
            <person name="Cichocki N."/>
            <person name="Clum A."/>
            <person name="Copeland A."/>
            <person name="Hainaut M."/>
            <person name="Haridas S."/>
            <person name="Labutti K."/>
            <person name="Lindquist E."/>
            <person name="Lipzen A."/>
            <person name="Khouja H.-R."/>
            <person name="Murat C."/>
            <person name="Ohm R."/>
            <person name="Olson A."/>
            <person name="Spatafora J."/>
            <person name="Veneault-Fourrey C."/>
            <person name="Henrissat B."/>
            <person name="Grigoriev I."/>
            <person name="Martin F."/>
            <person name="Perotto S."/>
        </authorList>
    </citation>
    <scope>NUCLEOTIDE SEQUENCE [LARGE SCALE GENOMIC DNA]</scope>
    <source>
        <strain evidence="2 3">UAMH 7357</strain>
    </source>
</reference>
<keyword evidence="3" id="KW-1185">Reference proteome</keyword>
<organism evidence="2 3">
    <name type="scientific">Hyaloscypha hepaticicola</name>
    <dbReference type="NCBI Taxonomy" id="2082293"/>
    <lineage>
        <taxon>Eukaryota</taxon>
        <taxon>Fungi</taxon>
        <taxon>Dikarya</taxon>
        <taxon>Ascomycota</taxon>
        <taxon>Pezizomycotina</taxon>
        <taxon>Leotiomycetes</taxon>
        <taxon>Helotiales</taxon>
        <taxon>Hyaloscyphaceae</taxon>
        <taxon>Hyaloscypha</taxon>
    </lineage>
</organism>
<keyword evidence="1" id="KW-0812">Transmembrane</keyword>
<name>A0A2J6PYD9_9HELO</name>
<feature type="transmembrane region" description="Helical" evidence="1">
    <location>
        <begin position="225"/>
        <end position="244"/>
    </location>
</feature>
<evidence type="ECO:0000313" key="2">
    <source>
        <dbReference type="EMBL" id="PMD19048.1"/>
    </source>
</evidence>
<dbReference type="AlphaFoldDB" id="A0A2J6PYD9"/>
<feature type="transmembrane region" description="Helical" evidence="1">
    <location>
        <begin position="382"/>
        <end position="401"/>
    </location>
</feature>
<keyword evidence="1" id="KW-1133">Transmembrane helix</keyword>
<dbReference type="EMBL" id="KZ613491">
    <property type="protein sequence ID" value="PMD19048.1"/>
    <property type="molecule type" value="Genomic_DNA"/>
</dbReference>
<feature type="transmembrane region" description="Helical" evidence="1">
    <location>
        <begin position="264"/>
        <end position="282"/>
    </location>
</feature>
<feature type="transmembrane region" description="Helical" evidence="1">
    <location>
        <begin position="447"/>
        <end position="469"/>
    </location>
</feature>